<keyword evidence="6" id="KW-1185">Reference proteome</keyword>
<evidence type="ECO:0000256" key="3">
    <source>
        <dbReference type="ARBA" id="ARBA00023163"/>
    </source>
</evidence>
<dbReference type="PANTHER" id="PTHR43280:SF30">
    <property type="entry name" value="MMSAB OPERON REGULATORY PROTEIN"/>
    <property type="match status" value="1"/>
</dbReference>
<dbReference type="InterPro" id="IPR018060">
    <property type="entry name" value="HTH_AraC"/>
</dbReference>
<dbReference type="CDD" id="cd06986">
    <property type="entry name" value="cupin_MmsR-like_N"/>
    <property type="match status" value="1"/>
</dbReference>
<dbReference type="PROSITE" id="PS01124">
    <property type="entry name" value="HTH_ARAC_FAMILY_2"/>
    <property type="match status" value="1"/>
</dbReference>
<dbReference type="Gene3D" id="2.60.120.280">
    <property type="entry name" value="Regulatory protein AraC"/>
    <property type="match status" value="1"/>
</dbReference>
<protein>
    <submittedName>
        <fullName evidence="5">AraC family transcriptional regulator</fullName>
    </submittedName>
</protein>
<dbReference type="Gene3D" id="1.10.10.60">
    <property type="entry name" value="Homeodomain-like"/>
    <property type="match status" value="2"/>
</dbReference>
<name>A0ABU9DCN5_9BACL</name>
<evidence type="ECO:0000313" key="5">
    <source>
        <dbReference type="EMBL" id="MEK8126509.1"/>
    </source>
</evidence>
<evidence type="ECO:0000313" key="6">
    <source>
        <dbReference type="Proteomes" id="UP001469365"/>
    </source>
</evidence>
<dbReference type="Pfam" id="PF02311">
    <property type="entry name" value="AraC_binding"/>
    <property type="match status" value="1"/>
</dbReference>
<gene>
    <name evidence="5" type="ORF">WMW72_01125</name>
</gene>
<dbReference type="InterPro" id="IPR018062">
    <property type="entry name" value="HTH_AraC-typ_CS"/>
</dbReference>
<evidence type="ECO:0000256" key="2">
    <source>
        <dbReference type="ARBA" id="ARBA00023125"/>
    </source>
</evidence>
<dbReference type="Pfam" id="PF12833">
    <property type="entry name" value="HTH_18"/>
    <property type="match status" value="1"/>
</dbReference>
<keyword evidence="1" id="KW-0805">Transcription regulation</keyword>
<dbReference type="InterPro" id="IPR009057">
    <property type="entry name" value="Homeodomain-like_sf"/>
</dbReference>
<sequence length="291" mass="33285">MPHREYDAAFNPSPAKGELTVLFSGHAQTMPGHRVGPQVLDYYLVHTVVSGQGVFRCRHTDYRLGPGHSFIIFPGELVRYECSDEDPWRYHWAAFKGSHAEELLSACGITRHAPTALSARPRRMHTLYRRLEQSLREEGQVRKELASGGVLRLILAEYSSASKVGEVRNQEGPIIERQIEQAIRWLTLQYYQPISIEQMAHSLGYHRTHLSKMFKQHTGLSPMQYLLKVRMERAKLLLQESLTVEQVASSIGFTDPLYFSKQFKKTYGQSPSEYRQHLHNPYNCDGAGSKL</sequence>
<dbReference type="InterPro" id="IPR003313">
    <property type="entry name" value="AraC-bd"/>
</dbReference>
<dbReference type="InterPro" id="IPR020449">
    <property type="entry name" value="Tscrpt_reg_AraC-type_HTH"/>
</dbReference>
<reference evidence="5 6" key="1">
    <citation type="submission" date="2024-04" db="EMBL/GenBank/DDBJ databases">
        <title>draft genome sequnece of Paenibacillus filicis.</title>
        <authorList>
            <person name="Kim D.-U."/>
        </authorList>
    </citation>
    <scope>NUCLEOTIDE SEQUENCE [LARGE SCALE GENOMIC DNA]</scope>
    <source>
        <strain evidence="5 6">KACC14197</strain>
    </source>
</reference>
<keyword evidence="3" id="KW-0804">Transcription</keyword>
<dbReference type="EMBL" id="JBBPCC010000001">
    <property type="protein sequence ID" value="MEK8126509.1"/>
    <property type="molecule type" value="Genomic_DNA"/>
</dbReference>
<accession>A0ABU9DCN5</accession>
<dbReference type="PRINTS" id="PR00032">
    <property type="entry name" value="HTHARAC"/>
</dbReference>
<evidence type="ECO:0000256" key="1">
    <source>
        <dbReference type="ARBA" id="ARBA00023015"/>
    </source>
</evidence>
<dbReference type="PANTHER" id="PTHR43280">
    <property type="entry name" value="ARAC-FAMILY TRANSCRIPTIONAL REGULATOR"/>
    <property type="match status" value="1"/>
</dbReference>
<organism evidence="5 6">
    <name type="scientific">Paenibacillus filicis</name>
    <dbReference type="NCBI Taxonomy" id="669464"/>
    <lineage>
        <taxon>Bacteria</taxon>
        <taxon>Bacillati</taxon>
        <taxon>Bacillota</taxon>
        <taxon>Bacilli</taxon>
        <taxon>Bacillales</taxon>
        <taxon>Paenibacillaceae</taxon>
        <taxon>Paenibacillus</taxon>
    </lineage>
</organism>
<dbReference type="Proteomes" id="UP001469365">
    <property type="component" value="Unassembled WGS sequence"/>
</dbReference>
<dbReference type="RefSeq" id="WP_341413565.1">
    <property type="nucleotide sequence ID" value="NZ_JBBPCC010000001.1"/>
</dbReference>
<keyword evidence="2" id="KW-0238">DNA-binding</keyword>
<feature type="domain" description="HTH araC/xylS-type" evidence="4">
    <location>
        <begin position="180"/>
        <end position="277"/>
    </location>
</feature>
<dbReference type="SUPFAM" id="SSF46689">
    <property type="entry name" value="Homeodomain-like"/>
    <property type="match status" value="2"/>
</dbReference>
<dbReference type="InterPro" id="IPR037923">
    <property type="entry name" value="HTH-like"/>
</dbReference>
<dbReference type="PROSITE" id="PS00041">
    <property type="entry name" value="HTH_ARAC_FAMILY_1"/>
    <property type="match status" value="1"/>
</dbReference>
<comment type="caution">
    <text evidence="5">The sequence shown here is derived from an EMBL/GenBank/DDBJ whole genome shotgun (WGS) entry which is preliminary data.</text>
</comment>
<evidence type="ECO:0000259" key="4">
    <source>
        <dbReference type="PROSITE" id="PS01124"/>
    </source>
</evidence>
<proteinExistence type="predicted"/>
<dbReference type="SMART" id="SM00342">
    <property type="entry name" value="HTH_ARAC"/>
    <property type="match status" value="1"/>
</dbReference>
<dbReference type="SUPFAM" id="SSF51215">
    <property type="entry name" value="Regulatory protein AraC"/>
    <property type="match status" value="1"/>
</dbReference>